<protein>
    <recommendedName>
        <fullName evidence="10">MAGUK p55 subfamily member 4</fullName>
    </recommendedName>
</protein>
<keyword evidence="9" id="KW-1185">Reference proteome</keyword>
<reference evidence="8 9" key="1">
    <citation type="journal article" date="2018" name="Nat. Ecol. Evol.">
        <title>Shark genomes provide insights into elasmobranch evolution and the origin of vertebrates.</title>
        <authorList>
            <person name="Hara Y"/>
            <person name="Yamaguchi K"/>
            <person name="Onimaru K"/>
            <person name="Kadota M"/>
            <person name="Koyanagi M"/>
            <person name="Keeley SD"/>
            <person name="Tatsumi K"/>
            <person name="Tanaka K"/>
            <person name="Motone F"/>
            <person name="Kageyama Y"/>
            <person name="Nozu R"/>
            <person name="Adachi N"/>
            <person name="Nishimura O"/>
            <person name="Nakagawa R"/>
            <person name="Tanegashima C"/>
            <person name="Kiyatake I"/>
            <person name="Matsumoto R"/>
            <person name="Murakumo K"/>
            <person name="Nishida K"/>
            <person name="Terakita A"/>
            <person name="Kuratani S"/>
            <person name="Sato K"/>
            <person name="Hyodo S Kuraku.S."/>
        </authorList>
    </citation>
    <scope>NUCLEOTIDE SEQUENCE [LARGE SCALE GENOMIC DNA]</scope>
</reference>
<dbReference type="SMART" id="SM00072">
    <property type="entry name" value="GuKc"/>
    <property type="match status" value="1"/>
</dbReference>
<dbReference type="Gene3D" id="1.10.287.650">
    <property type="entry name" value="L27 domain"/>
    <property type="match status" value="1"/>
</dbReference>
<dbReference type="Gene3D" id="2.30.42.10">
    <property type="match status" value="1"/>
</dbReference>
<evidence type="ECO:0000259" key="6">
    <source>
        <dbReference type="PROSITE" id="PS50106"/>
    </source>
</evidence>
<dbReference type="OMA" id="PACWIRP"/>
<dbReference type="Pfam" id="PF00595">
    <property type="entry name" value="PDZ"/>
    <property type="match status" value="1"/>
</dbReference>
<comment type="caution">
    <text evidence="8">The sequence shown here is derived from an EMBL/GenBank/DDBJ whole genome shotgun (WGS) entry which is preliminary data.</text>
</comment>
<dbReference type="SMART" id="SM00569">
    <property type="entry name" value="L27"/>
    <property type="match status" value="2"/>
</dbReference>
<feature type="domain" description="PDZ" evidence="6">
    <location>
        <begin position="154"/>
        <end position="235"/>
    </location>
</feature>
<dbReference type="InterPro" id="IPR001452">
    <property type="entry name" value="SH3_domain"/>
</dbReference>
<dbReference type="Pfam" id="PF00625">
    <property type="entry name" value="Guanylate_kin"/>
    <property type="match status" value="1"/>
</dbReference>
<dbReference type="Pfam" id="PF00018">
    <property type="entry name" value="SH3_1"/>
    <property type="match status" value="1"/>
</dbReference>
<dbReference type="InterPro" id="IPR050716">
    <property type="entry name" value="MAGUK"/>
</dbReference>
<dbReference type="SUPFAM" id="SSF101288">
    <property type="entry name" value="L27 domain"/>
    <property type="match status" value="1"/>
</dbReference>
<evidence type="ECO:0000259" key="4">
    <source>
        <dbReference type="PROSITE" id="PS50002"/>
    </source>
</evidence>
<keyword evidence="2 3" id="KW-0728">SH3 domain</keyword>
<dbReference type="PANTHER" id="PTHR23122">
    <property type="entry name" value="MEMBRANE-ASSOCIATED GUANYLATE KINASE MAGUK"/>
    <property type="match status" value="1"/>
</dbReference>
<dbReference type="Proteomes" id="UP000287033">
    <property type="component" value="Unassembled WGS sequence"/>
</dbReference>
<dbReference type="InterPro" id="IPR001478">
    <property type="entry name" value="PDZ"/>
</dbReference>
<dbReference type="SUPFAM" id="SSF50156">
    <property type="entry name" value="PDZ domain-like"/>
    <property type="match status" value="1"/>
</dbReference>
<dbReference type="AlphaFoldDB" id="A0A401T1K4"/>
<dbReference type="InterPro" id="IPR004172">
    <property type="entry name" value="L27_dom"/>
</dbReference>
<dbReference type="CDD" id="cd06799">
    <property type="entry name" value="PDZ_MPP3-MPP4-MPP7-like"/>
    <property type="match status" value="1"/>
</dbReference>
<dbReference type="SUPFAM" id="SSF50044">
    <property type="entry name" value="SH3-domain"/>
    <property type="match status" value="1"/>
</dbReference>
<proteinExistence type="inferred from homology"/>
<dbReference type="InterPro" id="IPR008145">
    <property type="entry name" value="GK/Ca_channel_bsu"/>
</dbReference>
<dbReference type="InterPro" id="IPR008144">
    <property type="entry name" value="Guanylate_kin-like_dom"/>
</dbReference>
<dbReference type="PROSITE" id="PS51022">
    <property type="entry name" value="L27"/>
    <property type="match status" value="1"/>
</dbReference>
<evidence type="ECO:0000256" key="1">
    <source>
        <dbReference type="ARBA" id="ARBA00007014"/>
    </source>
</evidence>
<dbReference type="PROSITE" id="PS50002">
    <property type="entry name" value="SH3"/>
    <property type="match status" value="1"/>
</dbReference>
<dbReference type="PROSITE" id="PS50106">
    <property type="entry name" value="PDZ"/>
    <property type="match status" value="1"/>
</dbReference>
<evidence type="ECO:0000256" key="3">
    <source>
        <dbReference type="PROSITE-ProRule" id="PRU00192"/>
    </source>
</evidence>
<dbReference type="EMBL" id="BEZZ01000842">
    <property type="protein sequence ID" value="GCC36498.1"/>
    <property type="molecule type" value="Genomic_DNA"/>
</dbReference>
<dbReference type="Gene3D" id="2.30.30.40">
    <property type="entry name" value="SH3 Domains"/>
    <property type="match status" value="1"/>
</dbReference>
<feature type="domain" description="SH3" evidence="4">
    <location>
        <begin position="243"/>
        <end position="313"/>
    </location>
</feature>
<evidence type="ECO:0008006" key="10">
    <source>
        <dbReference type="Google" id="ProtNLM"/>
    </source>
</evidence>
<name>A0A401T1K4_CHIPU</name>
<dbReference type="SUPFAM" id="SSF52540">
    <property type="entry name" value="P-loop containing nucleoside triphosphate hydrolases"/>
    <property type="match status" value="1"/>
</dbReference>
<sequence length="630" mass="72312">MSWTASGPRTRTHGFNQVHLTRGLSIDLSTCLEIEVEKLAFSLDGNRIIMDVLHGLLNTRWLQSLLKVYESLHQYLRKRPQPVLPQASVLCREVTEMLRETTRSMDFRELRWLLGKPDFQALLSAHDTVAQKDYDPILPPLPDDIPEDEEALRIVCLVKNKHPLGATIKRHEVTGSIVIARVIRGGLADRSGLLFAGDQLVEVNGIPVTGLEPEQIIQLMGKSEASVMFKLIPVSHRPRSSSQNTLYVRPLIDYCPQYDPAIPCVEAGLTFRRGDILQIVDQNDTLWWQAKNITTSSKCAGLIPSNNQLKRKQREFWWSHSFPLHTCNKSTLLSPVEEEEDMTIAEKLVETEELREEDAEFNGHNQGLYIPGFRRSMRLCRRKSKSSQLRSSTRCPSSCYTSTVSPYEEVMRYQRSPTDRHRLIVLVGPSGVGVNELRRRLIESDPDLFQSPVPHTTRPPNSYEEDGREYYFVSKETFEAMALSHRFLDYGQYKGHLYGTSREAVRLILDLGLICVIDLEPQRIPEARTKELKPFIIFIKPPSIRRLQQTRAKSRIITDYYVNRSFKEEDLQEMEDVSEKMLDYFGHLFDCVIVNDELPDTHTQLLCAVKRAQSEPHWVPAAWLNSDMNA</sequence>
<feature type="domain" description="L27" evidence="7">
    <location>
        <begin position="80"/>
        <end position="137"/>
    </location>
</feature>
<feature type="domain" description="Guanylate kinase-like" evidence="5">
    <location>
        <begin position="421"/>
        <end position="610"/>
    </location>
</feature>
<dbReference type="STRING" id="137246.A0A401T1K4"/>
<dbReference type="InterPro" id="IPR036034">
    <property type="entry name" value="PDZ_sf"/>
</dbReference>
<evidence type="ECO:0000256" key="2">
    <source>
        <dbReference type="ARBA" id="ARBA00022443"/>
    </source>
</evidence>
<evidence type="ECO:0000259" key="7">
    <source>
        <dbReference type="PROSITE" id="PS51022"/>
    </source>
</evidence>
<gene>
    <name evidence="8" type="ORF">chiPu_0014992</name>
</gene>
<evidence type="ECO:0000259" key="5">
    <source>
        <dbReference type="PROSITE" id="PS50052"/>
    </source>
</evidence>
<evidence type="ECO:0000313" key="8">
    <source>
        <dbReference type="EMBL" id="GCC36498.1"/>
    </source>
</evidence>
<dbReference type="InterPro" id="IPR027417">
    <property type="entry name" value="P-loop_NTPase"/>
</dbReference>
<dbReference type="OrthoDB" id="439127at2759"/>
<dbReference type="Pfam" id="PF02828">
    <property type="entry name" value="L27"/>
    <property type="match status" value="2"/>
</dbReference>
<dbReference type="InterPro" id="IPR014775">
    <property type="entry name" value="L27_C"/>
</dbReference>
<dbReference type="InterPro" id="IPR036028">
    <property type="entry name" value="SH3-like_dom_sf"/>
</dbReference>
<dbReference type="SMART" id="SM00228">
    <property type="entry name" value="PDZ"/>
    <property type="match status" value="1"/>
</dbReference>
<dbReference type="CDD" id="cd00071">
    <property type="entry name" value="GMPK"/>
    <property type="match status" value="1"/>
</dbReference>
<comment type="similarity">
    <text evidence="1">Belongs to the MAGUK family.</text>
</comment>
<evidence type="ECO:0000313" key="9">
    <source>
        <dbReference type="Proteomes" id="UP000287033"/>
    </source>
</evidence>
<accession>A0A401T1K4</accession>
<organism evidence="8 9">
    <name type="scientific">Chiloscyllium punctatum</name>
    <name type="common">Brownbanded bambooshark</name>
    <name type="synonym">Hemiscyllium punctatum</name>
    <dbReference type="NCBI Taxonomy" id="137246"/>
    <lineage>
        <taxon>Eukaryota</taxon>
        <taxon>Metazoa</taxon>
        <taxon>Chordata</taxon>
        <taxon>Craniata</taxon>
        <taxon>Vertebrata</taxon>
        <taxon>Chondrichthyes</taxon>
        <taxon>Elasmobranchii</taxon>
        <taxon>Galeomorphii</taxon>
        <taxon>Galeoidea</taxon>
        <taxon>Orectolobiformes</taxon>
        <taxon>Hemiscylliidae</taxon>
        <taxon>Chiloscyllium</taxon>
    </lineage>
</organism>
<dbReference type="PROSITE" id="PS50052">
    <property type="entry name" value="GUANYLATE_KINASE_2"/>
    <property type="match status" value="1"/>
</dbReference>
<dbReference type="InterPro" id="IPR036892">
    <property type="entry name" value="L27_dom_sf"/>
</dbReference>
<dbReference type="Gene3D" id="3.40.50.300">
    <property type="entry name" value="P-loop containing nucleotide triphosphate hydrolases"/>
    <property type="match status" value="1"/>
</dbReference>